<name>I9FF17_9BACE</name>
<feature type="domain" description="ATPase" evidence="1">
    <location>
        <begin position="3"/>
        <end position="208"/>
    </location>
</feature>
<dbReference type="EMBL" id="AGXG01000052">
    <property type="protein sequence ID" value="EIY31889.1"/>
    <property type="molecule type" value="Genomic_DNA"/>
</dbReference>
<comment type="caution">
    <text evidence="3">The sequence shown here is derived from an EMBL/GenBank/DDBJ whole genome shotgun (WGS) entry which is preliminary data.</text>
</comment>
<dbReference type="PANTHER" id="PTHR34704">
    <property type="entry name" value="ATPASE"/>
    <property type="match status" value="1"/>
</dbReference>
<keyword evidence="4" id="KW-1185">Reference proteome</keyword>
<dbReference type="InterPro" id="IPR027417">
    <property type="entry name" value="P-loop_NTPase"/>
</dbReference>
<feature type="domain" description="DUF234" evidence="2">
    <location>
        <begin position="317"/>
        <end position="399"/>
    </location>
</feature>
<sequence>MRFYNREEEIRLIRRTEEKSLSSACFTVIMGRRRVGKTTLLRKALEGKRYIYLFVSRTNEALLCDTFKKEITNKLSVPIYGTPTRFIELFELLMQHAAREHFTLVIDEFQDFERVNPSIFSDIQNLWDKYSPQAKINFIVCGSIYSLMKHIFEDRKEPLFGRLTSKFILKPFKTSVLIEIMQEYNPAFTPEDLLCLYTLTGGVAKYVSLLIDAGAFTKDSMIDFVTQSDSPLLTEGKDMLIQEFGRDYSTYFSILQLVASGCTRQSEIDSIIGKNSGPYLKNLSEDYSLIQRQLPLLAKPGTRNLRWFMSDNFLNFWFRFIYPHQSAIELEKYGQLNEYIKSHYVQYSGWMLEKYFRERVAETMNVTQVGNYWDTKGENEIDLIALNDFEKRGVVAEVKRNPNKISYTLLAEKVARLPKEFTKYNLSQKGFSLEDMTK</sequence>
<protein>
    <recommendedName>
        <fullName evidence="5">DUF234 domain-containing protein</fullName>
    </recommendedName>
</protein>
<dbReference type="GO" id="GO:0005524">
    <property type="term" value="F:ATP binding"/>
    <property type="evidence" value="ECO:0007669"/>
    <property type="project" value="InterPro"/>
</dbReference>
<organism evidence="3 4">
    <name type="scientific">Bacteroides cellulosilyticus CL02T12C19</name>
    <dbReference type="NCBI Taxonomy" id="997874"/>
    <lineage>
        <taxon>Bacteria</taxon>
        <taxon>Pseudomonadati</taxon>
        <taxon>Bacteroidota</taxon>
        <taxon>Bacteroidia</taxon>
        <taxon>Bacteroidales</taxon>
        <taxon>Bacteroidaceae</taxon>
        <taxon>Bacteroides</taxon>
    </lineage>
</organism>
<dbReference type="OrthoDB" id="9813134at2"/>
<dbReference type="Pfam" id="PF01637">
    <property type="entry name" value="ATPase_2"/>
    <property type="match status" value="1"/>
</dbReference>
<dbReference type="InterPro" id="IPR004256">
    <property type="entry name" value="DUF234"/>
</dbReference>
<evidence type="ECO:0000259" key="2">
    <source>
        <dbReference type="Pfam" id="PF03008"/>
    </source>
</evidence>
<dbReference type="AlphaFoldDB" id="I9FF17"/>
<dbReference type="HOGENOM" id="CLU_041137_3_0_10"/>
<dbReference type="PATRIC" id="fig|997874.3.peg.2369"/>
<dbReference type="SUPFAM" id="SSF52540">
    <property type="entry name" value="P-loop containing nucleoside triphosphate hydrolases"/>
    <property type="match status" value="1"/>
</dbReference>
<dbReference type="PANTHER" id="PTHR34704:SF1">
    <property type="entry name" value="ATPASE"/>
    <property type="match status" value="1"/>
</dbReference>
<dbReference type="Pfam" id="PF03008">
    <property type="entry name" value="DUF234"/>
    <property type="match status" value="1"/>
</dbReference>
<dbReference type="Proteomes" id="UP000003741">
    <property type="component" value="Unassembled WGS sequence"/>
</dbReference>
<evidence type="ECO:0000313" key="3">
    <source>
        <dbReference type="EMBL" id="EIY31889.1"/>
    </source>
</evidence>
<dbReference type="InterPro" id="IPR011579">
    <property type="entry name" value="ATPase_dom"/>
</dbReference>
<evidence type="ECO:0000313" key="4">
    <source>
        <dbReference type="Proteomes" id="UP000003741"/>
    </source>
</evidence>
<proteinExistence type="predicted"/>
<accession>I9FF17</accession>
<dbReference type="RefSeq" id="WP_007217007.1">
    <property type="nucleotide sequence ID" value="NZ_JH724086.1"/>
</dbReference>
<dbReference type="Gene3D" id="3.40.50.300">
    <property type="entry name" value="P-loop containing nucleotide triphosphate hydrolases"/>
    <property type="match status" value="1"/>
</dbReference>
<reference evidence="3 4" key="1">
    <citation type="submission" date="2012-02" db="EMBL/GenBank/DDBJ databases">
        <title>The Genome Sequence of Bacteroides cellulosilyticus CL02T12C19.</title>
        <authorList>
            <consortium name="The Broad Institute Genome Sequencing Platform"/>
            <person name="Earl A."/>
            <person name="Ward D."/>
            <person name="Feldgarden M."/>
            <person name="Gevers D."/>
            <person name="Zitomersky N.L."/>
            <person name="Coyne M.J."/>
            <person name="Comstock L.E."/>
            <person name="Young S.K."/>
            <person name="Zeng Q."/>
            <person name="Gargeya S."/>
            <person name="Fitzgerald M."/>
            <person name="Haas B."/>
            <person name="Abouelleil A."/>
            <person name="Alvarado L."/>
            <person name="Arachchi H.M."/>
            <person name="Berlin A."/>
            <person name="Chapman S.B."/>
            <person name="Gearin G."/>
            <person name="Goldberg J."/>
            <person name="Griggs A."/>
            <person name="Gujja S."/>
            <person name="Hansen M."/>
            <person name="Heiman D."/>
            <person name="Howarth C."/>
            <person name="Larimer J."/>
            <person name="Lui A."/>
            <person name="MacDonald P.J.P."/>
            <person name="McCowen C."/>
            <person name="Montmayeur A."/>
            <person name="Murphy C."/>
            <person name="Neiman D."/>
            <person name="Pearson M."/>
            <person name="Priest M."/>
            <person name="Roberts A."/>
            <person name="Saif S."/>
            <person name="Shea T."/>
            <person name="Sisk P."/>
            <person name="Stolte C."/>
            <person name="Sykes S."/>
            <person name="Wortman J."/>
            <person name="Nusbaum C."/>
            <person name="Birren B."/>
        </authorList>
    </citation>
    <scope>NUCLEOTIDE SEQUENCE [LARGE SCALE GENOMIC DNA]</scope>
    <source>
        <strain evidence="3 4">CL02T12C19</strain>
    </source>
</reference>
<gene>
    <name evidence="3" type="ORF">HMPREF1062_02316</name>
</gene>
<evidence type="ECO:0008006" key="5">
    <source>
        <dbReference type="Google" id="ProtNLM"/>
    </source>
</evidence>
<evidence type="ECO:0000259" key="1">
    <source>
        <dbReference type="Pfam" id="PF01637"/>
    </source>
</evidence>